<reference evidence="5 6" key="1">
    <citation type="submission" date="2016-01" db="EMBL/GenBank/DDBJ databases">
        <authorList>
            <person name="Mitreva M."/>
            <person name="Pepin K.H."/>
            <person name="Mihindukulasuriya K.A."/>
            <person name="Fulton R."/>
            <person name="Fronick C."/>
            <person name="O'Laughlin M."/>
            <person name="Miner T."/>
            <person name="Herter B."/>
            <person name="Rosa B.A."/>
            <person name="Cordes M."/>
            <person name="Tomlinson C."/>
            <person name="Wollam A."/>
            <person name="Palsikar V.B."/>
            <person name="Mardis E.R."/>
            <person name="Wilson R.K."/>
        </authorList>
    </citation>
    <scope>NUCLEOTIDE SEQUENCE [LARGE SCALE GENOMIC DNA]</scope>
    <source>
        <strain evidence="5 6">KA00071</strain>
    </source>
</reference>
<proteinExistence type="inferred from homology"/>
<evidence type="ECO:0000259" key="4">
    <source>
        <dbReference type="PROSITE" id="PS51770"/>
    </source>
</evidence>
<dbReference type="InterPro" id="IPR006683">
    <property type="entry name" value="Thioestr_dom"/>
</dbReference>
<evidence type="ECO:0000256" key="2">
    <source>
        <dbReference type="ARBA" id="ARBA00022801"/>
    </source>
</evidence>
<accession>A0ABR5TLV8</accession>
<evidence type="ECO:0000313" key="5">
    <source>
        <dbReference type="EMBL" id="KXB58042.1"/>
    </source>
</evidence>
<comment type="similarity">
    <text evidence="1">Belongs to the acyl coenzyme A hydrolase family.</text>
</comment>
<feature type="domain" description="HotDog ACOT-type" evidence="4">
    <location>
        <begin position="4"/>
        <end position="116"/>
    </location>
</feature>
<dbReference type="InterPro" id="IPR033120">
    <property type="entry name" value="HOTDOG_ACOT"/>
</dbReference>
<dbReference type="PANTHER" id="PTHR11049">
    <property type="entry name" value="ACYL COENZYME A THIOESTER HYDROLASE"/>
    <property type="match status" value="1"/>
</dbReference>
<dbReference type="InterPro" id="IPR029069">
    <property type="entry name" value="HotDog_dom_sf"/>
</dbReference>
<dbReference type="Gene3D" id="3.10.129.10">
    <property type="entry name" value="Hotdog Thioesterase"/>
    <property type="match status" value="1"/>
</dbReference>
<dbReference type="EMBL" id="LSDB01000023">
    <property type="protein sequence ID" value="KXB58042.1"/>
    <property type="molecule type" value="Genomic_DNA"/>
</dbReference>
<name>A0ABR5TLV8_9BACL</name>
<gene>
    <name evidence="5" type="ORF">HMPREF1871_00708</name>
</gene>
<dbReference type="PROSITE" id="PS51770">
    <property type="entry name" value="HOTDOG_ACOT"/>
    <property type="match status" value="1"/>
</dbReference>
<organism evidence="5 6">
    <name type="scientific">Gemelliphila asaccharolytica</name>
    <dbReference type="NCBI Taxonomy" id="502393"/>
    <lineage>
        <taxon>Bacteria</taxon>
        <taxon>Bacillati</taxon>
        <taxon>Bacillota</taxon>
        <taxon>Bacilli</taxon>
        <taxon>Bacillales</taxon>
        <taxon>Gemellaceae</taxon>
        <taxon>Gemelliphila</taxon>
    </lineage>
</organism>
<protein>
    <submittedName>
        <fullName evidence="5">Thioesterase family protein</fullName>
    </submittedName>
</protein>
<keyword evidence="2 3" id="KW-0378">Hydrolase</keyword>
<dbReference type="RefSeq" id="WP_066130091.1">
    <property type="nucleotide sequence ID" value="NZ_KQ959874.1"/>
</dbReference>
<dbReference type="InterPro" id="IPR040170">
    <property type="entry name" value="Cytosol_ACT"/>
</dbReference>
<evidence type="ECO:0000256" key="3">
    <source>
        <dbReference type="PROSITE-ProRule" id="PRU01106"/>
    </source>
</evidence>
<dbReference type="CDD" id="cd03442">
    <property type="entry name" value="BFIT_BACH"/>
    <property type="match status" value="1"/>
</dbReference>
<dbReference type="SUPFAM" id="SSF54637">
    <property type="entry name" value="Thioesterase/thiol ester dehydrase-isomerase"/>
    <property type="match status" value="1"/>
</dbReference>
<evidence type="ECO:0000256" key="1">
    <source>
        <dbReference type="ARBA" id="ARBA00010458"/>
    </source>
</evidence>
<sequence>MNVDKTKVIGNYTIYKKNMNRHNTLFGGYILFWLDEIMGMTARKYSELFFVTASIDTYQFIDKVCENEFLKIKSYVSSVGKKSIEIFAEVTAYNGETRHERLVGTAFSTFSLRKDQVLKHKLEEIEYNTEIEKFVHFSHEERKNYKITNREFSKEYLKKYNQYYGA</sequence>
<dbReference type="Pfam" id="PF03061">
    <property type="entry name" value="4HBT"/>
    <property type="match status" value="1"/>
</dbReference>
<comment type="caution">
    <text evidence="5">The sequence shown here is derived from an EMBL/GenBank/DDBJ whole genome shotgun (WGS) entry which is preliminary data.</text>
</comment>
<keyword evidence="6" id="KW-1185">Reference proteome</keyword>
<dbReference type="Proteomes" id="UP000070467">
    <property type="component" value="Unassembled WGS sequence"/>
</dbReference>
<evidence type="ECO:0000313" key="6">
    <source>
        <dbReference type="Proteomes" id="UP000070467"/>
    </source>
</evidence>